<comment type="subcellular location">
    <subcellularLocation>
        <location evidence="1">Cell envelope</location>
    </subcellularLocation>
</comment>
<dbReference type="Pfam" id="PF13407">
    <property type="entry name" value="Peripla_BP_4"/>
    <property type="match status" value="1"/>
</dbReference>
<evidence type="ECO:0000256" key="1">
    <source>
        <dbReference type="ARBA" id="ARBA00004196"/>
    </source>
</evidence>
<dbReference type="EMBL" id="CP000386">
    <property type="protein sequence ID" value="ABG05911.1"/>
    <property type="molecule type" value="Genomic_DNA"/>
</dbReference>
<reference evidence="6 7" key="1">
    <citation type="submission" date="2006-06" db="EMBL/GenBank/DDBJ databases">
        <title>Complete sequence of Rubrobacter xylanophilus DSM 9941.</title>
        <authorList>
            <consortium name="US DOE Joint Genome Institute"/>
            <person name="Copeland A."/>
            <person name="Lucas S."/>
            <person name="Lapidus A."/>
            <person name="Barry K."/>
            <person name="Detter J.C."/>
            <person name="Glavina del Rio T."/>
            <person name="Hammon N."/>
            <person name="Israni S."/>
            <person name="Dalin E."/>
            <person name="Tice H."/>
            <person name="Pitluck S."/>
            <person name="Munk A.C."/>
            <person name="Brettin T."/>
            <person name="Bruce D."/>
            <person name="Han C."/>
            <person name="Tapia R."/>
            <person name="Gilna P."/>
            <person name="Schmutz J."/>
            <person name="Larimer F."/>
            <person name="Land M."/>
            <person name="Hauser L."/>
            <person name="Kyrpides N."/>
            <person name="Lykidis A."/>
            <person name="da Costa M.S."/>
            <person name="Rainey F.A."/>
            <person name="Empadinhas N."/>
            <person name="Jolivet E."/>
            <person name="Battista J.R."/>
            <person name="Richardson P."/>
        </authorList>
    </citation>
    <scope>NUCLEOTIDE SEQUENCE [LARGE SCALE GENOMIC DNA]</scope>
    <source>
        <strain evidence="7">DSM 9941 / NBRC 16129 / PRD-1</strain>
    </source>
</reference>
<name>Q1ARR7_RUBXD</name>
<dbReference type="Gene3D" id="3.40.50.2300">
    <property type="match status" value="2"/>
</dbReference>
<keyword evidence="7" id="KW-1185">Reference proteome</keyword>
<feature type="signal peptide" evidence="4">
    <location>
        <begin position="1"/>
        <end position="20"/>
    </location>
</feature>
<proteinExistence type="inferred from homology"/>
<dbReference type="eggNOG" id="COG1879">
    <property type="taxonomic scope" value="Bacteria"/>
</dbReference>
<dbReference type="PhylomeDB" id="Q1ARR7"/>
<feature type="chain" id="PRO_5038564213" evidence="4">
    <location>
        <begin position="21"/>
        <end position="343"/>
    </location>
</feature>
<feature type="domain" description="Periplasmic binding protein" evidence="5">
    <location>
        <begin position="46"/>
        <end position="305"/>
    </location>
</feature>
<organism evidence="6 7">
    <name type="scientific">Rubrobacter xylanophilus (strain DSM 9941 / JCM 11954 / NBRC 16129 / PRD-1)</name>
    <dbReference type="NCBI Taxonomy" id="266117"/>
    <lineage>
        <taxon>Bacteria</taxon>
        <taxon>Bacillati</taxon>
        <taxon>Actinomycetota</taxon>
        <taxon>Rubrobacteria</taxon>
        <taxon>Rubrobacterales</taxon>
        <taxon>Rubrobacteraceae</taxon>
        <taxon>Rubrobacter</taxon>
    </lineage>
</organism>
<evidence type="ECO:0000313" key="6">
    <source>
        <dbReference type="EMBL" id="ABG05911.1"/>
    </source>
</evidence>
<accession>Q1ARR7</accession>
<dbReference type="PANTHER" id="PTHR46847:SF1">
    <property type="entry name" value="D-ALLOSE-BINDING PERIPLASMIC PROTEIN-RELATED"/>
    <property type="match status" value="1"/>
</dbReference>
<dbReference type="InterPro" id="IPR028082">
    <property type="entry name" value="Peripla_BP_I"/>
</dbReference>
<sequence length="343" mass="36285">MCWRRILVLLVAAVAALALAACAEVREQGGGQQGGGEGRQGPIELAVVPKAVGFDFWETVRQGAVCAAKRAEGEVDVQWDGVAQETDVTGQVNLLQNFITQGVDGLVYAATDAKVLHDVTQQALDQGITVVNIDSGTDPQPENVPVFATDNVAAAERATEYLVEQLGEDGGKVAFIPFQPGTATNDTRTEGFKNVLKENPQVKLVAEQSSESNYNRALQVTEDILTAHPDLDAIYAANEPGVLGAAEAVRSAGKAGEIIIVGWDTAPDELKAVREGVVSALIAQNPFRMGYDGVNAAVKMIRTGEQVEGGDTGAILVTRENIDDPEVQRVLDPSCENPPVEGQ</sequence>
<dbReference type="GO" id="GO:0030246">
    <property type="term" value="F:carbohydrate binding"/>
    <property type="evidence" value="ECO:0007669"/>
    <property type="project" value="UniProtKB-ARBA"/>
</dbReference>
<comment type="similarity">
    <text evidence="2">Belongs to the bacterial solute-binding protein 2 family.</text>
</comment>
<dbReference type="GO" id="GO:0030313">
    <property type="term" value="C:cell envelope"/>
    <property type="evidence" value="ECO:0007669"/>
    <property type="project" value="UniProtKB-SubCell"/>
</dbReference>
<protein>
    <submittedName>
        <fullName evidence="6">Periplasmic binding protein/LacI transcriptional regulator</fullName>
    </submittedName>
</protein>
<evidence type="ECO:0000259" key="5">
    <source>
        <dbReference type="Pfam" id="PF13407"/>
    </source>
</evidence>
<dbReference type="STRING" id="266117.Rxyl_3001"/>
<dbReference type="AlphaFoldDB" id="Q1ARR7"/>
<dbReference type="PANTHER" id="PTHR46847">
    <property type="entry name" value="D-ALLOSE-BINDING PERIPLASMIC PROTEIN-RELATED"/>
    <property type="match status" value="1"/>
</dbReference>
<dbReference type="SUPFAM" id="SSF53822">
    <property type="entry name" value="Periplasmic binding protein-like I"/>
    <property type="match status" value="1"/>
</dbReference>
<keyword evidence="3 4" id="KW-0732">Signal</keyword>
<dbReference type="CDD" id="cd20008">
    <property type="entry name" value="PBP1_ABC_sugar_binding-like"/>
    <property type="match status" value="1"/>
</dbReference>
<evidence type="ECO:0000256" key="3">
    <source>
        <dbReference type="ARBA" id="ARBA00022729"/>
    </source>
</evidence>
<evidence type="ECO:0000256" key="4">
    <source>
        <dbReference type="SAM" id="SignalP"/>
    </source>
</evidence>
<dbReference type="PROSITE" id="PS51257">
    <property type="entry name" value="PROKAR_LIPOPROTEIN"/>
    <property type="match status" value="1"/>
</dbReference>
<dbReference type="Proteomes" id="UP000006637">
    <property type="component" value="Chromosome"/>
</dbReference>
<dbReference type="KEGG" id="rxy:Rxyl_3001"/>
<dbReference type="HOGENOM" id="CLU_037628_3_3_11"/>
<evidence type="ECO:0000313" key="7">
    <source>
        <dbReference type="Proteomes" id="UP000006637"/>
    </source>
</evidence>
<evidence type="ECO:0000256" key="2">
    <source>
        <dbReference type="ARBA" id="ARBA00007639"/>
    </source>
</evidence>
<gene>
    <name evidence="6" type="ordered locus">Rxyl_3001</name>
</gene>
<dbReference type="InterPro" id="IPR025997">
    <property type="entry name" value="SBP_2_dom"/>
</dbReference>